<evidence type="ECO:0000313" key="2">
    <source>
        <dbReference type="EMBL" id="KIX94900.1"/>
    </source>
</evidence>
<reference evidence="2 3" key="1">
    <citation type="submission" date="2015-01" db="EMBL/GenBank/DDBJ databases">
        <title>The Genome Sequence of Fonsecaea multimorphosa CBS 102226.</title>
        <authorList>
            <consortium name="The Broad Institute Genomics Platform"/>
            <person name="Cuomo C."/>
            <person name="de Hoog S."/>
            <person name="Gorbushina A."/>
            <person name="Stielow B."/>
            <person name="Teixiera M."/>
            <person name="Abouelleil A."/>
            <person name="Chapman S.B."/>
            <person name="Priest M."/>
            <person name="Young S.K."/>
            <person name="Wortman J."/>
            <person name="Nusbaum C."/>
            <person name="Birren B."/>
        </authorList>
    </citation>
    <scope>NUCLEOTIDE SEQUENCE [LARGE SCALE GENOMIC DNA]</scope>
    <source>
        <strain evidence="2 3">CBS 102226</strain>
    </source>
</reference>
<gene>
    <name evidence="2" type="ORF">Z520_09209</name>
</gene>
<feature type="region of interest" description="Disordered" evidence="1">
    <location>
        <begin position="44"/>
        <end position="67"/>
    </location>
</feature>
<sequence>MEVWRYHPDGWHEPLLFTRGRGRRCDEAIYLGHGIGATFHVPPYSRRCGRRRPPPPPPPPVPWDYDDDSDYWSDDSDYRYRRGININNRNRNRNSATAMARALASNRVVVNNIYRPSRRIF</sequence>
<dbReference type="VEuPathDB" id="FungiDB:Z520_09209"/>
<dbReference type="Proteomes" id="UP000053411">
    <property type="component" value="Unassembled WGS sequence"/>
</dbReference>
<accession>A0A0D2GZF7</accession>
<keyword evidence="3" id="KW-1185">Reference proteome</keyword>
<dbReference type="GeneID" id="27714955"/>
<dbReference type="EMBL" id="KN848084">
    <property type="protein sequence ID" value="KIX94900.1"/>
    <property type="molecule type" value="Genomic_DNA"/>
</dbReference>
<protein>
    <submittedName>
        <fullName evidence="2">Uncharacterized protein</fullName>
    </submittedName>
</protein>
<dbReference type="AlphaFoldDB" id="A0A0D2GZF7"/>
<organism evidence="2 3">
    <name type="scientific">Fonsecaea multimorphosa CBS 102226</name>
    <dbReference type="NCBI Taxonomy" id="1442371"/>
    <lineage>
        <taxon>Eukaryota</taxon>
        <taxon>Fungi</taxon>
        <taxon>Dikarya</taxon>
        <taxon>Ascomycota</taxon>
        <taxon>Pezizomycotina</taxon>
        <taxon>Eurotiomycetes</taxon>
        <taxon>Chaetothyriomycetidae</taxon>
        <taxon>Chaetothyriales</taxon>
        <taxon>Herpotrichiellaceae</taxon>
        <taxon>Fonsecaea</taxon>
    </lineage>
</organism>
<evidence type="ECO:0000313" key="3">
    <source>
        <dbReference type="Proteomes" id="UP000053411"/>
    </source>
</evidence>
<name>A0A0D2GZF7_9EURO</name>
<dbReference type="RefSeq" id="XP_016629023.1">
    <property type="nucleotide sequence ID" value="XM_016779704.1"/>
</dbReference>
<evidence type="ECO:0000256" key="1">
    <source>
        <dbReference type="SAM" id="MobiDB-lite"/>
    </source>
</evidence>
<proteinExistence type="predicted"/>